<dbReference type="Proteomes" id="UP000003793">
    <property type="component" value="Unassembled WGS sequence"/>
</dbReference>
<dbReference type="Pfam" id="PF18202">
    <property type="entry name" value="TQ"/>
    <property type="match status" value="1"/>
</dbReference>
<keyword evidence="5" id="KW-1133">Transmembrane helix</keyword>
<evidence type="ECO:0000256" key="2">
    <source>
        <dbReference type="ARBA" id="ARBA00022525"/>
    </source>
</evidence>
<evidence type="ECO:0000256" key="1">
    <source>
        <dbReference type="ARBA" id="ARBA00007257"/>
    </source>
</evidence>
<feature type="compositionally biased region" description="Basic and acidic residues" evidence="4">
    <location>
        <begin position="592"/>
        <end position="603"/>
    </location>
</feature>
<feature type="domain" description="SpaA-like prealbumin fold" evidence="7">
    <location>
        <begin position="248"/>
        <end position="321"/>
    </location>
</feature>
<accession>C0B8G3</accession>
<feature type="transmembrane region" description="Helical" evidence="5">
    <location>
        <begin position="742"/>
        <end position="762"/>
    </location>
</feature>
<comment type="similarity">
    <text evidence="1">Belongs to the serine-aspartate repeat-containing protein (SDr) family.</text>
</comment>
<feature type="signal peptide" evidence="6">
    <location>
        <begin position="1"/>
        <end position="31"/>
    </location>
</feature>
<feature type="region of interest" description="Disordered" evidence="4">
    <location>
        <begin position="707"/>
        <end position="730"/>
    </location>
</feature>
<dbReference type="Gene3D" id="2.60.40.10">
    <property type="entry name" value="Immunoglobulins"/>
    <property type="match status" value="2"/>
</dbReference>
<sequence>MKYMKNHFAGILSVILAVVSLSGSSMPVVSANSAERIAKKETIVKLDEKLGAEPGKVLEELKNHEKDGYYLGTPYSGYPLTAENCMRPNGAYGGNGAMNCTGFVAYVLEKCGADLSEIDKGSLRGGKVNASNWFHWMTDNAVESYHYNTIEELLAGGKAQKGDVIYFEPVSWEEEDADCHIGFFWGDNSNDNRFWHSASIPSSGNQISQLVAKSRSTVYLFKTTHNGSLEIMKSSARSEITADNQLYSLEGAEYTVCKSGTSEAVCVIRTDKKGYGKAENLPEGSYDIKETKAPKGYVLDTKLRQITVNAGQTVTYECQDEPEKTKVEILIRKQDAETGKGQAQAGLSLAGAEFHVAFFDSFFDNQNEIGVKVPLRSWKLKSDADGVVRMDEAHLISGDPFFENNELPLGTITVWEMHAPEGYLVDTVTHCIRTGTEQNGSNKALKIWNPVEIKEKIIRGDLKLVKAADKTLKRLSDIPFQITSKATGESHVILTDKNGEASTGAYWNPHTVNTNEGKTSEDGIWFGEGTPDNTRGALLYGTYLVEELSCKNNEDRMLIPAFEVEVTKEMRVIDLGTLTNDEHPVPEIGTRASDRETGTHNGKRTEQVTVIDRVKWKNLEIGKEYVVKGTLMDKETKKPVLQDGKEVTAEKKLIPDTDSGELQMEFTFDATKLNGEQVVVFEEVYLEEKLVAVHADLEDEGQSVTYKKEKQVEEEKPESPEKPKETEKAKTVATGDGSYVKILVFLIGVILTGALLLCFLLSRMWGRMWKRR</sequence>
<dbReference type="Pfam" id="PF17802">
    <property type="entry name" value="SpaA"/>
    <property type="match status" value="1"/>
</dbReference>
<dbReference type="PANTHER" id="PTHR36108">
    <property type="entry name" value="COLOSSIN-B-RELATED"/>
    <property type="match status" value="1"/>
</dbReference>
<keyword evidence="5" id="KW-0812">Transmembrane</keyword>
<dbReference type="Gene3D" id="2.60.40.3930">
    <property type="match status" value="1"/>
</dbReference>
<dbReference type="EMBL" id="ABVR01000039">
    <property type="protein sequence ID" value="EEG90200.1"/>
    <property type="molecule type" value="Genomic_DNA"/>
</dbReference>
<dbReference type="GeneID" id="92824142"/>
<organism evidence="9 10">
    <name type="scientific">Coprococcus comes ATCC 27758</name>
    <dbReference type="NCBI Taxonomy" id="470146"/>
    <lineage>
        <taxon>Bacteria</taxon>
        <taxon>Bacillati</taxon>
        <taxon>Bacillota</taxon>
        <taxon>Clostridia</taxon>
        <taxon>Lachnospirales</taxon>
        <taxon>Lachnospiraceae</taxon>
        <taxon>Coprococcus</taxon>
    </lineage>
</organism>
<evidence type="ECO:0000256" key="4">
    <source>
        <dbReference type="SAM" id="MobiDB-lite"/>
    </source>
</evidence>
<keyword evidence="3 6" id="KW-0732">Signal</keyword>
<proteinExistence type="inferred from homology"/>
<comment type="caution">
    <text evidence="9">The sequence shown here is derived from an EMBL/GenBank/DDBJ whole genome shotgun (WGS) entry which is preliminary data.</text>
</comment>
<dbReference type="InterPro" id="IPR041100">
    <property type="entry name" value="TQ"/>
</dbReference>
<dbReference type="RefSeq" id="WP_008371866.1">
    <property type="nucleotide sequence ID" value="NZ_CP102277.1"/>
</dbReference>
<feature type="chain" id="PRO_5002895864" evidence="6">
    <location>
        <begin position="32"/>
        <end position="772"/>
    </location>
</feature>
<evidence type="ECO:0000256" key="6">
    <source>
        <dbReference type="SAM" id="SignalP"/>
    </source>
</evidence>
<keyword evidence="5" id="KW-0472">Membrane</keyword>
<name>C0B8G3_9FIRM</name>
<protein>
    <submittedName>
        <fullName evidence="9">Gram-positive signal peptide protein, YSIRK family</fullName>
    </submittedName>
</protein>
<dbReference type="HOGENOM" id="CLU_361981_0_0_9"/>
<dbReference type="PANTHER" id="PTHR36108:SF13">
    <property type="entry name" value="COLOSSIN-B-RELATED"/>
    <property type="match status" value="1"/>
</dbReference>
<feature type="region of interest" description="Disordered" evidence="4">
    <location>
        <begin position="581"/>
        <end position="603"/>
    </location>
</feature>
<keyword evidence="2" id="KW-0964">Secreted</keyword>
<gene>
    <name evidence="9" type="ORF">COPCOM_01437</name>
</gene>
<dbReference type="NCBIfam" id="NF033903">
    <property type="entry name" value="VaFE_rpt"/>
    <property type="match status" value="1"/>
</dbReference>
<evidence type="ECO:0000259" key="7">
    <source>
        <dbReference type="Pfam" id="PF17802"/>
    </source>
</evidence>
<reference evidence="9 10" key="2">
    <citation type="submission" date="2009-03" db="EMBL/GenBank/DDBJ databases">
        <title>Draft genome sequence of Coprococcus comes (ATCC 27758).</title>
        <authorList>
            <person name="Sudarsanam P."/>
            <person name="Ley R."/>
            <person name="Guruge J."/>
            <person name="Turnbaugh P.J."/>
            <person name="Mahowald M."/>
            <person name="Liep D."/>
            <person name="Gordon J."/>
        </authorList>
    </citation>
    <scope>NUCLEOTIDE SEQUENCE [LARGE SCALE GENOMIC DNA]</scope>
    <source>
        <strain evidence="9 10">ATCC 27758</strain>
    </source>
</reference>
<evidence type="ECO:0000256" key="3">
    <source>
        <dbReference type="ARBA" id="ARBA00022729"/>
    </source>
</evidence>
<dbReference type="Gene3D" id="3.90.1720.10">
    <property type="entry name" value="endopeptidase domain like (from Nostoc punctiforme)"/>
    <property type="match status" value="1"/>
</dbReference>
<evidence type="ECO:0000256" key="5">
    <source>
        <dbReference type="SAM" id="Phobius"/>
    </source>
</evidence>
<dbReference type="InterPro" id="IPR013783">
    <property type="entry name" value="Ig-like_fold"/>
</dbReference>
<dbReference type="InterPro" id="IPR041033">
    <property type="entry name" value="SpaA_PFL_dom_1"/>
</dbReference>
<evidence type="ECO:0000259" key="8">
    <source>
        <dbReference type="Pfam" id="PF18202"/>
    </source>
</evidence>
<reference evidence="9 10" key="1">
    <citation type="submission" date="2009-02" db="EMBL/GenBank/DDBJ databases">
        <authorList>
            <person name="Fulton L."/>
            <person name="Clifton S."/>
            <person name="Fulton B."/>
            <person name="Xu J."/>
            <person name="Minx P."/>
            <person name="Pepin K.H."/>
            <person name="Johnson M."/>
            <person name="Bhonagiri V."/>
            <person name="Nash W.E."/>
            <person name="Mardis E.R."/>
            <person name="Wilson R.K."/>
        </authorList>
    </citation>
    <scope>NUCLEOTIDE SEQUENCE [LARGE SCALE GENOMIC DNA]</scope>
    <source>
        <strain evidence="9 10">ATCC 27758</strain>
    </source>
</reference>
<dbReference type="AlphaFoldDB" id="C0B8G3"/>
<evidence type="ECO:0000313" key="10">
    <source>
        <dbReference type="Proteomes" id="UP000003793"/>
    </source>
</evidence>
<feature type="domain" description="T-Q ester bond containing" evidence="8">
    <location>
        <begin position="586"/>
        <end position="705"/>
    </location>
</feature>
<evidence type="ECO:0000313" key="9">
    <source>
        <dbReference type="EMBL" id="EEG90200.1"/>
    </source>
</evidence>